<dbReference type="EMBL" id="CP042806">
    <property type="protein sequence ID" value="QEE29526.1"/>
    <property type="molecule type" value="Genomic_DNA"/>
</dbReference>
<proteinExistence type="inferred from homology"/>
<evidence type="ECO:0000313" key="5">
    <source>
        <dbReference type="EMBL" id="QEE29526.1"/>
    </source>
</evidence>
<evidence type="ECO:0000256" key="1">
    <source>
        <dbReference type="ARBA" id="ARBA00010928"/>
    </source>
</evidence>
<evidence type="ECO:0000259" key="3">
    <source>
        <dbReference type="Pfam" id="PF01408"/>
    </source>
</evidence>
<dbReference type="OrthoDB" id="9815825at2"/>
<dbReference type="Pfam" id="PF02894">
    <property type="entry name" value="GFO_IDH_MocA_C"/>
    <property type="match status" value="1"/>
</dbReference>
<comment type="similarity">
    <text evidence="1">Belongs to the Gfo/Idh/MocA family.</text>
</comment>
<dbReference type="GO" id="GO:0016491">
    <property type="term" value="F:oxidoreductase activity"/>
    <property type="evidence" value="ECO:0007669"/>
    <property type="project" value="UniProtKB-KW"/>
</dbReference>
<name>A0A5B9EHI3_9BACT</name>
<feature type="domain" description="Gfo/Idh/MocA-like oxidoreductase N-terminal" evidence="3">
    <location>
        <begin position="2"/>
        <end position="120"/>
    </location>
</feature>
<dbReference type="PANTHER" id="PTHR43708:SF5">
    <property type="entry name" value="CONSERVED EXPRESSED OXIDOREDUCTASE (EUROFUNG)-RELATED"/>
    <property type="match status" value="1"/>
</dbReference>
<dbReference type="Pfam" id="PF01408">
    <property type="entry name" value="GFO_IDH_MocA"/>
    <property type="match status" value="1"/>
</dbReference>
<keyword evidence="6" id="KW-1185">Reference proteome</keyword>
<dbReference type="InterPro" id="IPR004104">
    <property type="entry name" value="Gfo/Idh/MocA-like_OxRdtase_C"/>
</dbReference>
<evidence type="ECO:0000256" key="2">
    <source>
        <dbReference type="ARBA" id="ARBA00023002"/>
    </source>
</evidence>
<sequence length="361" mass="39647">MIRTGLIGFGLGGRVFHAPFISVTPGMELTAVLQRGPWKQPFPSASEQYPGVRIVGSVEELLAIEEIDLIVISTPNESHFSLCHAALSAGKHVVIDKPITTSSEEARQLIDLAESKNLIFAPFQNRRFDADFRTVERILDSDRLGRLVTFRAHFDRFRPGIRANTWKESGAPVNGLLFDLGPHLADQPLALFGRPDFVTGSVRTDRDNSAIEDAFDIRLDYPRLTVHLSSSMIAASASPRFLLHGTGGSFVKYGLDPQEPALLAGQRPTVDGEWLCEPESAWGTLVLADPASGGTVSETVPSETGDYRLFFANVRDAITGKAPLTIPAIHGLRITRTLELARQSSAEKRSIPFTEAEWNYR</sequence>
<gene>
    <name evidence="5" type="ORF">FTW19_16900</name>
</gene>
<feature type="domain" description="Gfo/Idh/MocA-like oxidoreductase C-terminal" evidence="4">
    <location>
        <begin position="139"/>
        <end position="352"/>
    </location>
</feature>
<dbReference type="Gene3D" id="3.40.50.720">
    <property type="entry name" value="NAD(P)-binding Rossmann-like Domain"/>
    <property type="match status" value="1"/>
</dbReference>
<dbReference type="InterPro" id="IPR051317">
    <property type="entry name" value="Gfo/Idh/MocA_oxidoreduct"/>
</dbReference>
<dbReference type="Gene3D" id="3.30.360.10">
    <property type="entry name" value="Dihydrodipicolinate Reductase, domain 2"/>
    <property type="match status" value="1"/>
</dbReference>
<reference evidence="5 6" key="1">
    <citation type="submission" date="2019-08" db="EMBL/GenBank/DDBJ databases">
        <title>Complete genome sequence of Terriglobus albidus strain ORNL.</title>
        <authorList>
            <person name="Podar M."/>
        </authorList>
    </citation>
    <scope>NUCLEOTIDE SEQUENCE [LARGE SCALE GENOMIC DNA]</scope>
    <source>
        <strain evidence="5 6">ORNL</strain>
    </source>
</reference>
<dbReference type="Proteomes" id="UP000321820">
    <property type="component" value="Chromosome"/>
</dbReference>
<evidence type="ECO:0000313" key="6">
    <source>
        <dbReference type="Proteomes" id="UP000321820"/>
    </source>
</evidence>
<dbReference type="AlphaFoldDB" id="A0A5B9EHI3"/>
<dbReference type="InterPro" id="IPR000683">
    <property type="entry name" value="Gfo/Idh/MocA-like_OxRdtase_N"/>
</dbReference>
<accession>A0A5B9EHI3</accession>
<evidence type="ECO:0000259" key="4">
    <source>
        <dbReference type="Pfam" id="PF02894"/>
    </source>
</evidence>
<protein>
    <submittedName>
        <fullName evidence="5">Oxidoreductase</fullName>
    </submittedName>
</protein>
<organism evidence="5 6">
    <name type="scientific">Terriglobus albidus</name>
    <dbReference type="NCBI Taxonomy" id="1592106"/>
    <lineage>
        <taxon>Bacteria</taxon>
        <taxon>Pseudomonadati</taxon>
        <taxon>Acidobacteriota</taxon>
        <taxon>Terriglobia</taxon>
        <taxon>Terriglobales</taxon>
        <taxon>Acidobacteriaceae</taxon>
        <taxon>Terriglobus</taxon>
    </lineage>
</organism>
<dbReference type="KEGG" id="talb:FTW19_16900"/>
<dbReference type="InterPro" id="IPR036291">
    <property type="entry name" value="NAD(P)-bd_dom_sf"/>
</dbReference>
<dbReference type="PANTHER" id="PTHR43708">
    <property type="entry name" value="CONSERVED EXPRESSED OXIDOREDUCTASE (EUROFUNG)"/>
    <property type="match status" value="1"/>
</dbReference>
<keyword evidence="2" id="KW-0560">Oxidoreductase</keyword>
<dbReference type="RefSeq" id="WP_147648718.1">
    <property type="nucleotide sequence ID" value="NZ_CP042806.1"/>
</dbReference>
<dbReference type="SUPFAM" id="SSF51735">
    <property type="entry name" value="NAD(P)-binding Rossmann-fold domains"/>
    <property type="match status" value="1"/>
</dbReference>
<dbReference type="GO" id="GO:0000166">
    <property type="term" value="F:nucleotide binding"/>
    <property type="evidence" value="ECO:0007669"/>
    <property type="project" value="InterPro"/>
</dbReference>